<organism evidence="12 13">
    <name type="scientific">Podarcis muralis</name>
    <name type="common">Wall lizard</name>
    <name type="synonym">Lacerta muralis</name>
    <dbReference type="NCBI Taxonomy" id="64176"/>
    <lineage>
        <taxon>Eukaryota</taxon>
        <taxon>Metazoa</taxon>
        <taxon>Chordata</taxon>
        <taxon>Craniata</taxon>
        <taxon>Vertebrata</taxon>
        <taxon>Euteleostomi</taxon>
        <taxon>Lepidosauria</taxon>
        <taxon>Squamata</taxon>
        <taxon>Bifurcata</taxon>
        <taxon>Unidentata</taxon>
        <taxon>Episquamata</taxon>
        <taxon>Laterata</taxon>
        <taxon>Lacertibaenia</taxon>
        <taxon>Lacertidae</taxon>
        <taxon>Podarcis</taxon>
    </lineage>
</organism>
<keyword evidence="13" id="KW-1185">Reference proteome</keyword>
<dbReference type="InterPro" id="IPR043504">
    <property type="entry name" value="Peptidase_S1_PA_chymotrypsin"/>
</dbReference>
<protein>
    <recommendedName>
        <fullName evidence="4">Acrosin</fullName>
        <ecNumber evidence="3">3.4.21.10</ecNumber>
    </recommendedName>
</protein>
<accession>A0A670JCL1</accession>
<dbReference type="CDD" id="cd00190">
    <property type="entry name" value="Tryp_SPc"/>
    <property type="match status" value="1"/>
</dbReference>
<dbReference type="PROSITE" id="PS00135">
    <property type="entry name" value="TRYPSIN_SER"/>
    <property type="match status" value="1"/>
</dbReference>
<dbReference type="PROSITE" id="PS50240">
    <property type="entry name" value="TRYPSIN_DOM"/>
    <property type="match status" value="1"/>
</dbReference>
<dbReference type="EC" id="3.4.21.10" evidence="3"/>
<evidence type="ECO:0000256" key="5">
    <source>
        <dbReference type="ARBA" id="ARBA00022670"/>
    </source>
</evidence>
<dbReference type="SMART" id="SM00020">
    <property type="entry name" value="Tryp_SPc"/>
    <property type="match status" value="1"/>
</dbReference>
<dbReference type="PANTHER" id="PTHR24252:SF8">
    <property type="entry name" value="ACROSIN"/>
    <property type="match status" value="1"/>
</dbReference>
<evidence type="ECO:0000256" key="6">
    <source>
        <dbReference type="ARBA" id="ARBA00022801"/>
    </source>
</evidence>
<evidence type="ECO:0000256" key="3">
    <source>
        <dbReference type="ARBA" id="ARBA00012050"/>
    </source>
</evidence>
<feature type="compositionally biased region" description="Acidic residues" evidence="10">
    <location>
        <begin position="299"/>
        <end position="310"/>
    </location>
</feature>
<evidence type="ECO:0000313" key="12">
    <source>
        <dbReference type="Ensembl" id="ENSPMRP00000022238.1"/>
    </source>
</evidence>
<dbReference type="GeneTree" id="ENSGT00940000162777"/>
<evidence type="ECO:0000313" key="13">
    <source>
        <dbReference type="Proteomes" id="UP000472272"/>
    </source>
</evidence>
<evidence type="ECO:0000256" key="8">
    <source>
        <dbReference type="ARBA" id="ARBA00023157"/>
    </source>
</evidence>
<reference evidence="12" key="3">
    <citation type="submission" date="2025-09" db="UniProtKB">
        <authorList>
            <consortium name="Ensembl"/>
        </authorList>
    </citation>
    <scope>IDENTIFICATION</scope>
</reference>
<dbReference type="PRINTS" id="PR00722">
    <property type="entry name" value="CHYMOTRYPSIN"/>
</dbReference>
<dbReference type="GO" id="GO:0005576">
    <property type="term" value="C:extracellular region"/>
    <property type="evidence" value="ECO:0007669"/>
    <property type="project" value="UniProtKB-ARBA"/>
</dbReference>
<dbReference type="GO" id="GO:0035821">
    <property type="term" value="P:modulation of process of another organism"/>
    <property type="evidence" value="ECO:0007669"/>
    <property type="project" value="UniProtKB-ARBA"/>
</dbReference>
<dbReference type="GO" id="GO:0004252">
    <property type="term" value="F:serine-type endopeptidase activity"/>
    <property type="evidence" value="ECO:0007669"/>
    <property type="project" value="InterPro"/>
</dbReference>
<dbReference type="SUPFAM" id="SSF50494">
    <property type="entry name" value="Trypsin-like serine proteases"/>
    <property type="match status" value="1"/>
</dbReference>
<dbReference type="InterPro" id="IPR001314">
    <property type="entry name" value="Peptidase_S1A"/>
</dbReference>
<keyword evidence="6 9" id="KW-0378">Hydrolase</keyword>
<reference evidence="12" key="2">
    <citation type="submission" date="2025-08" db="UniProtKB">
        <authorList>
            <consortium name="Ensembl"/>
        </authorList>
    </citation>
    <scope>IDENTIFICATION</scope>
</reference>
<dbReference type="Gene3D" id="2.40.10.10">
    <property type="entry name" value="Trypsin-like serine proteases"/>
    <property type="match status" value="2"/>
</dbReference>
<dbReference type="Pfam" id="PF00089">
    <property type="entry name" value="Trypsin"/>
    <property type="match status" value="1"/>
</dbReference>
<dbReference type="Ensembl" id="ENSPMRT00000023619.1">
    <property type="protein sequence ID" value="ENSPMRP00000022238.1"/>
    <property type="gene ID" value="ENSPMRG00000014459.1"/>
</dbReference>
<dbReference type="InterPro" id="IPR018114">
    <property type="entry name" value="TRYPSIN_HIS"/>
</dbReference>
<proteinExistence type="inferred from homology"/>
<dbReference type="InterPro" id="IPR001254">
    <property type="entry name" value="Trypsin_dom"/>
</dbReference>
<sequence>VNFLLEPDWFSPARINPAGTLDALSAVLLSSGICGRRPLASSHSSSLQMGGGVNTLPGTWPWMVSIRTPFRSGYQHTCGGSLISAKWILTAAHCFRDKRYLENWELLLGSTVLSRPGPDAEVRFLKRVVEHESYIPQQQVNDIALIELDDPIQCSDYIQPACLPESFVDVSAMAHCYIAGWGYTQEKSNAPSDILKEAKVELISQERCNSTSWYYGSIRVNNLCAGFEAGGIDTCQGDSGGPLMCREDRSERYWVVGITSWGLGCARAQKPGVYTSTQHFFDWIQSYTRPNSQPPPAPTEEEEQAPEETEPPPPLEPNLPNIASFEISELMLPSLLSALLQKSRLESSRAENKSHWGTDLESLESAV</sequence>
<evidence type="ECO:0000256" key="7">
    <source>
        <dbReference type="ARBA" id="ARBA00022825"/>
    </source>
</evidence>
<evidence type="ECO:0000256" key="1">
    <source>
        <dbReference type="ARBA" id="ARBA00001656"/>
    </source>
</evidence>
<dbReference type="GO" id="GO:0006508">
    <property type="term" value="P:proteolysis"/>
    <property type="evidence" value="ECO:0007669"/>
    <property type="project" value="UniProtKB-KW"/>
</dbReference>
<keyword evidence="7 9" id="KW-0720">Serine protease</keyword>
<dbReference type="PANTHER" id="PTHR24252">
    <property type="entry name" value="ACROSIN-RELATED"/>
    <property type="match status" value="1"/>
</dbReference>
<evidence type="ECO:0000256" key="4">
    <source>
        <dbReference type="ARBA" id="ARBA00017161"/>
    </source>
</evidence>
<feature type="region of interest" description="Disordered" evidence="10">
    <location>
        <begin position="346"/>
        <end position="367"/>
    </location>
</feature>
<dbReference type="InterPro" id="IPR033116">
    <property type="entry name" value="TRYPSIN_SER"/>
</dbReference>
<comment type="catalytic activity">
    <reaction evidence="1">
        <text>Preferential cleavage: Arg-|-Xaa, Lys-|-Xaa.</text>
        <dbReference type="EC" id="3.4.21.10"/>
    </reaction>
</comment>
<dbReference type="PROSITE" id="PS00134">
    <property type="entry name" value="TRYPSIN_HIS"/>
    <property type="match status" value="1"/>
</dbReference>
<keyword evidence="8" id="KW-1015">Disulfide bond</keyword>
<dbReference type="InterPro" id="IPR009003">
    <property type="entry name" value="Peptidase_S1_PA"/>
</dbReference>
<name>A0A670JCL1_PODMU</name>
<keyword evidence="5 9" id="KW-0645">Protease</keyword>
<dbReference type="GO" id="GO:0007340">
    <property type="term" value="P:acrosome reaction"/>
    <property type="evidence" value="ECO:0007669"/>
    <property type="project" value="TreeGrafter"/>
</dbReference>
<evidence type="ECO:0000256" key="9">
    <source>
        <dbReference type="RuleBase" id="RU363034"/>
    </source>
</evidence>
<feature type="region of interest" description="Disordered" evidence="10">
    <location>
        <begin position="286"/>
        <end position="322"/>
    </location>
</feature>
<dbReference type="Proteomes" id="UP000472272">
    <property type="component" value="Chromosome 10"/>
</dbReference>
<comment type="similarity">
    <text evidence="2">Belongs to the peptidase S1 family. Snake venom subfamily.</text>
</comment>
<evidence type="ECO:0000256" key="10">
    <source>
        <dbReference type="SAM" id="MobiDB-lite"/>
    </source>
</evidence>
<evidence type="ECO:0000256" key="2">
    <source>
        <dbReference type="ARBA" id="ARBA00009228"/>
    </source>
</evidence>
<dbReference type="FunFam" id="2.40.10.10:FF:000003">
    <property type="entry name" value="Transmembrane serine protease 3"/>
    <property type="match status" value="1"/>
</dbReference>
<dbReference type="AlphaFoldDB" id="A0A670JCL1"/>
<feature type="compositionally biased region" description="Basic and acidic residues" evidence="10">
    <location>
        <begin position="346"/>
        <end position="358"/>
    </location>
</feature>
<feature type="domain" description="Peptidase S1" evidence="11">
    <location>
        <begin position="49"/>
        <end position="289"/>
    </location>
</feature>
<evidence type="ECO:0000259" key="11">
    <source>
        <dbReference type="PROSITE" id="PS50240"/>
    </source>
</evidence>
<reference evidence="12 13" key="1">
    <citation type="journal article" date="2019" name="Proc. Natl. Acad. Sci. U.S.A.">
        <title>Regulatory changes in pterin and carotenoid genes underlie balanced color polymorphisms in the wall lizard.</title>
        <authorList>
            <person name="Andrade P."/>
            <person name="Pinho C."/>
            <person name="Perez I de Lanuza G."/>
            <person name="Afonso S."/>
            <person name="Brejcha J."/>
            <person name="Rubin C.J."/>
            <person name="Wallerman O."/>
            <person name="Pereira P."/>
            <person name="Sabatino S.J."/>
            <person name="Bellati A."/>
            <person name="Pellitteri-Rosa D."/>
            <person name="Bosakova Z."/>
            <person name="Bunikis I."/>
            <person name="Carretero M.A."/>
            <person name="Feiner N."/>
            <person name="Marsik P."/>
            <person name="Pauperio F."/>
            <person name="Salvi D."/>
            <person name="Soler L."/>
            <person name="While G.M."/>
            <person name="Uller T."/>
            <person name="Font E."/>
            <person name="Andersson L."/>
            <person name="Carneiro M."/>
        </authorList>
    </citation>
    <scope>NUCLEOTIDE SEQUENCE</scope>
</reference>